<feature type="compositionally biased region" description="Polar residues" evidence="4">
    <location>
        <begin position="783"/>
        <end position="815"/>
    </location>
</feature>
<accession>A0AAD8LUS2</accession>
<sequence length="886" mass="98303">MSNAFPKPKEIVGYPDKEESSSLSARRVLVHLPAQVTEIPHREAILKVASMPDNSLLAVGQDGLVSLWSPELKLKKTRSVLEENKQPSRTPKWIADTTLMPQYNKLVIGTCDRELRLYDLSNFGLYFQITGLESMPLQLDYSYKGKDECILLYGDDQGCVNIIVITRVGETLRNWSKSQPVEGIPSVSIEAIAEGGAVSYTRWKVHNDWVTKIKYCHSIQSVISSSNDEDTSLVIGTVTGTKNVLQRLKEMSDAGSVKDRPPLQTGSSVPHRLSSDESVFKAYKGVKTFDFSRESNLLVTGGLDRAIRLWNPYIPGWPTGLLQGHNAPISFLHISTEESRIYSVSTDNNVMVWDMEDQICLASIISRASQIRGELSACYFSEELGAICIATDTLALLQFRHNKTEVSNVSTSHKRPVLCCRYNKQFQHVISCCEGSVFKVWDLITGAPVFEFSGVQGKAAVTCMTLDISGKRLITGGRDGSVRKWDYSSGQCVSVLRHASDIADEVNSCIQAEIHSNRYIISVGCDRWISIFPDHQDGANGIEDLGSQWLHQEPSPHREEIVSVSLWPPSLLVTSSCAGELLVWNLISGNVFTRLGSVDTAPLREGTDDLNICSVLFIPSRGPNQKTAASLVASGPGGCIHFWNIFGGGKLFGQFSGSPQKATVVALTLSGDDTLLFAGDRLGFVYIWNIQDYAQNAPETTLPPLLHTWRAHTCNITSVEFIPEWQLLLTSSRDCQLRLWSCQGELIGTFGENEHWDVNEKESWSRELTEELRTASGDLPVQEPTSSRPESPTVSNSADRDSGNQLNTCQESTSSTNELAIEEELELYQFNPRVQRVHLKQVEIPQVCGRLMTFQSLHCHELADVHNAIHKPSPAAELNDPYDFSF</sequence>
<keyword evidence="6" id="KW-1185">Reference proteome</keyword>
<dbReference type="Proteomes" id="UP001230051">
    <property type="component" value="Unassembled WGS sequence"/>
</dbReference>
<dbReference type="InterPro" id="IPR015943">
    <property type="entry name" value="WD40/YVTN_repeat-like_dom_sf"/>
</dbReference>
<dbReference type="InterPro" id="IPR051242">
    <property type="entry name" value="WD-EF-hand_domain"/>
</dbReference>
<dbReference type="PROSITE" id="PS00678">
    <property type="entry name" value="WD_REPEATS_1"/>
    <property type="match status" value="1"/>
</dbReference>
<evidence type="ECO:0000256" key="1">
    <source>
        <dbReference type="ARBA" id="ARBA00022574"/>
    </source>
</evidence>
<feature type="region of interest" description="Disordered" evidence="4">
    <location>
        <begin position="774"/>
        <end position="815"/>
    </location>
</feature>
<dbReference type="Gene3D" id="2.130.10.10">
    <property type="entry name" value="YVTN repeat-like/Quinoprotein amine dehydrogenase"/>
    <property type="match status" value="4"/>
</dbReference>
<dbReference type="InterPro" id="IPR036322">
    <property type="entry name" value="WD40_repeat_dom_sf"/>
</dbReference>
<feature type="repeat" description="WD" evidence="3">
    <location>
        <begin position="286"/>
        <end position="311"/>
    </location>
</feature>
<feature type="repeat" description="WD" evidence="3">
    <location>
        <begin position="322"/>
        <end position="363"/>
    </location>
</feature>
<name>A0AAD8LUS2_ACIOX</name>
<dbReference type="Pfam" id="PF00400">
    <property type="entry name" value="WD40"/>
    <property type="match status" value="6"/>
</dbReference>
<dbReference type="SUPFAM" id="SSF82171">
    <property type="entry name" value="DPP6 N-terminal domain-like"/>
    <property type="match status" value="1"/>
</dbReference>
<reference evidence="5" key="1">
    <citation type="submission" date="2022-02" db="EMBL/GenBank/DDBJ databases">
        <title>Atlantic sturgeon de novo genome assembly.</title>
        <authorList>
            <person name="Stock M."/>
            <person name="Klopp C."/>
            <person name="Guiguen Y."/>
            <person name="Cabau C."/>
            <person name="Parinello H."/>
            <person name="Santidrian Yebra-Pimentel E."/>
            <person name="Kuhl H."/>
            <person name="Dirks R.P."/>
            <person name="Guessner J."/>
            <person name="Wuertz S."/>
            <person name="Du K."/>
            <person name="Schartl M."/>
        </authorList>
    </citation>
    <scope>NUCLEOTIDE SEQUENCE</scope>
    <source>
        <strain evidence="5">STURGEONOMICS-FGT-2020</strain>
        <tissue evidence="5">Whole blood</tissue>
    </source>
</reference>
<organism evidence="5 6">
    <name type="scientific">Acipenser oxyrinchus oxyrinchus</name>
    <dbReference type="NCBI Taxonomy" id="40147"/>
    <lineage>
        <taxon>Eukaryota</taxon>
        <taxon>Metazoa</taxon>
        <taxon>Chordata</taxon>
        <taxon>Craniata</taxon>
        <taxon>Vertebrata</taxon>
        <taxon>Euteleostomi</taxon>
        <taxon>Actinopterygii</taxon>
        <taxon>Chondrostei</taxon>
        <taxon>Acipenseriformes</taxon>
        <taxon>Acipenseridae</taxon>
        <taxon>Acipenser</taxon>
    </lineage>
</organism>
<dbReference type="AlphaFoldDB" id="A0AAD8LUS2"/>
<dbReference type="PROSITE" id="PS50294">
    <property type="entry name" value="WD_REPEATS_REGION"/>
    <property type="match status" value="2"/>
</dbReference>
<feature type="region of interest" description="Disordered" evidence="4">
    <location>
        <begin position="252"/>
        <end position="272"/>
    </location>
</feature>
<keyword evidence="2" id="KW-0677">Repeat</keyword>
<comment type="caution">
    <text evidence="5">The sequence shown here is derived from an EMBL/GenBank/DDBJ whole genome shotgun (WGS) entry which is preliminary data.</text>
</comment>
<dbReference type="PROSITE" id="PS50082">
    <property type="entry name" value="WD_REPEATS_2"/>
    <property type="match status" value="4"/>
</dbReference>
<dbReference type="PANTHER" id="PTHR44324:SF8">
    <property type="entry name" value="WD REPEAT-CONTAINING PROTEIN 64"/>
    <property type="match status" value="1"/>
</dbReference>
<evidence type="ECO:0000256" key="3">
    <source>
        <dbReference type="PROSITE-ProRule" id="PRU00221"/>
    </source>
</evidence>
<feature type="compositionally biased region" description="Basic and acidic residues" evidence="4">
    <location>
        <begin position="252"/>
        <end position="261"/>
    </location>
</feature>
<feature type="repeat" description="WD" evidence="3">
    <location>
        <begin position="709"/>
        <end position="741"/>
    </location>
</feature>
<gene>
    <name evidence="5" type="primary">WDR49</name>
    <name evidence="5" type="ORF">AOXY_G123</name>
</gene>
<evidence type="ECO:0000313" key="5">
    <source>
        <dbReference type="EMBL" id="KAK1175467.1"/>
    </source>
</evidence>
<protein>
    <submittedName>
        <fullName evidence="5">WD repeat-containing protein 49-like isoform X1</fullName>
    </submittedName>
</protein>
<dbReference type="SMART" id="SM00320">
    <property type="entry name" value="WD40"/>
    <property type="match status" value="11"/>
</dbReference>
<keyword evidence="1 3" id="KW-0853">WD repeat</keyword>
<dbReference type="EMBL" id="JAGXEW010000001">
    <property type="protein sequence ID" value="KAK1175467.1"/>
    <property type="molecule type" value="Genomic_DNA"/>
</dbReference>
<feature type="repeat" description="WD" evidence="3">
    <location>
        <begin position="461"/>
        <end position="495"/>
    </location>
</feature>
<evidence type="ECO:0000256" key="2">
    <source>
        <dbReference type="ARBA" id="ARBA00022737"/>
    </source>
</evidence>
<dbReference type="SUPFAM" id="SSF50978">
    <property type="entry name" value="WD40 repeat-like"/>
    <property type="match status" value="1"/>
</dbReference>
<dbReference type="InterPro" id="IPR001680">
    <property type="entry name" value="WD40_rpt"/>
</dbReference>
<evidence type="ECO:0000256" key="4">
    <source>
        <dbReference type="SAM" id="MobiDB-lite"/>
    </source>
</evidence>
<proteinExistence type="predicted"/>
<evidence type="ECO:0000313" key="6">
    <source>
        <dbReference type="Proteomes" id="UP001230051"/>
    </source>
</evidence>
<dbReference type="InterPro" id="IPR019775">
    <property type="entry name" value="WD40_repeat_CS"/>
</dbReference>
<dbReference type="PANTHER" id="PTHR44324">
    <property type="entry name" value="WD40 REPEAT DOMAIN 95"/>
    <property type="match status" value="1"/>
</dbReference>